<protein>
    <recommendedName>
        <fullName evidence="3">OmpA-like domain-containing protein</fullName>
    </recommendedName>
</protein>
<gene>
    <name evidence="4" type="ORF">CRI94_10280</name>
</gene>
<dbReference type="Proteomes" id="UP000220102">
    <property type="component" value="Unassembled WGS sequence"/>
</dbReference>
<evidence type="ECO:0000256" key="2">
    <source>
        <dbReference type="SAM" id="Coils"/>
    </source>
</evidence>
<dbReference type="AlphaFoldDB" id="A0A2A8CWM9"/>
<dbReference type="EMBL" id="PDEQ01000005">
    <property type="protein sequence ID" value="PEN13033.1"/>
    <property type="molecule type" value="Genomic_DNA"/>
</dbReference>
<dbReference type="OrthoDB" id="9782229at2"/>
<dbReference type="InterPro" id="IPR006665">
    <property type="entry name" value="OmpA-like"/>
</dbReference>
<dbReference type="PANTHER" id="PTHR30329">
    <property type="entry name" value="STATOR ELEMENT OF FLAGELLAR MOTOR COMPLEX"/>
    <property type="match status" value="1"/>
</dbReference>
<keyword evidence="5" id="KW-1185">Reference proteome</keyword>
<evidence type="ECO:0000313" key="4">
    <source>
        <dbReference type="EMBL" id="PEN13033.1"/>
    </source>
</evidence>
<dbReference type="PANTHER" id="PTHR30329:SF21">
    <property type="entry name" value="LIPOPROTEIN YIAD-RELATED"/>
    <property type="match status" value="1"/>
</dbReference>
<reference evidence="4 5" key="1">
    <citation type="submission" date="2017-10" db="EMBL/GenBank/DDBJ databases">
        <title>Draft genome of Longibacter Salinarum.</title>
        <authorList>
            <person name="Goh K.M."/>
            <person name="Shamsir M.S."/>
            <person name="Lim S.W."/>
        </authorList>
    </citation>
    <scope>NUCLEOTIDE SEQUENCE [LARGE SCALE GENOMIC DNA]</scope>
    <source>
        <strain evidence="4 5">KCTC 52045</strain>
    </source>
</reference>
<accession>A0A2A8CWM9</accession>
<dbReference type="Gene3D" id="3.30.1330.60">
    <property type="entry name" value="OmpA-like domain"/>
    <property type="match status" value="1"/>
</dbReference>
<dbReference type="InterPro" id="IPR050330">
    <property type="entry name" value="Bact_OuterMem_StrucFunc"/>
</dbReference>
<sequence length="201" mass="22540">MGPLFWTNIVSCMSTSTLRSVLFLCVAFVFSISLTACGGQEVERLQTQVDSLQTVNDELSRTVERLRTSVREQQQTQEETTTLEPVVYFPSGSAWLTDRGKRAIDELAQTINREYDGRAFRIKGYTDSMPIGDSLRSIYPSNWYLSAQRAAAVAHYLNTEHGIQTPTLEIGAYGPKVPVASNETREGRQKNRRVEIVVDGQ</sequence>
<feature type="coiled-coil region" evidence="2">
    <location>
        <begin position="42"/>
        <end position="76"/>
    </location>
</feature>
<evidence type="ECO:0000256" key="1">
    <source>
        <dbReference type="PROSITE-ProRule" id="PRU00473"/>
    </source>
</evidence>
<keyword evidence="2" id="KW-0175">Coiled coil</keyword>
<organism evidence="4 5">
    <name type="scientific">Longibacter salinarum</name>
    <dbReference type="NCBI Taxonomy" id="1850348"/>
    <lineage>
        <taxon>Bacteria</taxon>
        <taxon>Pseudomonadati</taxon>
        <taxon>Rhodothermota</taxon>
        <taxon>Rhodothermia</taxon>
        <taxon>Rhodothermales</taxon>
        <taxon>Salisaetaceae</taxon>
        <taxon>Longibacter</taxon>
    </lineage>
</organism>
<feature type="domain" description="OmpA-like" evidence="3">
    <location>
        <begin position="76"/>
        <end position="201"/>
    </location>
</feature>
<dbReference type="CDD" id="cd07185">
    <property type="entry name" value="OmpA_C-like"/>
    <property type="match status" value="1"/>
</dbReference>
<proteinExistence type="predicted"/>
<dbReference type="GO" id="GO:0016020">
    <property type="term" value="C:membrane"/>
    <property type="evidence" value="ECO:0007669"/>
    <property type="project" value="UniProtKB-UniRule"/>
</dbReference>
<dbReference type="InterPro" id="IPR036737">
    <property type="entry name" value="OmpA-like_sf"/>
</dbReference>
<evidence type="ECO:0000313" key="5">
    <source>
        <dbReference type="Proteomes" id="UP000220102"/>
    </source>
</evidence>
<keyword evidence="1" id="KW-0472">Membrane</keyword>
<dbReference type="SUPFAM" id="SSF103088">
    <property type="entry name" value="OmpA-like"/>
    <property type="match status" value="1"/>
</dbReference>
<dbReference type="Pfam" id="PF00691">
    <property type="entry name" value="OmpA"/>
    <property type="match status" value="1"/>
</dbReference>
<name>A0A2A8CWM9_9BACT</name>
<dbReference type="PROSITE" id="PS51123">
    <property type="entry name" value="OMPA_2"/>
    <property type="match status" value="1"/>
</dbReference>
<evidence type="ECO:0000259" key="3">
    <source>
        <dbReference type="PROSITE" id="PS51123"/>
    </source>
</evidence>
<comment type="caution">
    <text evidence="4">The sequence shown here is derived from an EMBL/GenBank/DDBJ whole genome shotgun (WGS) entry which is preliminary data.</text>
</comment>